<dbReference type="InterPro" id="IPR006158">
    <property type="entry name" value="Cobalamin-bd"/>
</dbReference>
<evidence type="ECO:0000259" key="1">
    <source>
        <dbReference type="PROSITE" id="PS51332"/>
    </source>
</evidence>
<reference evidence="2 3" key="1">
    <citation type="submission" date="2021-03" db="EMBL/GenBank/DDBJ databases">
        <title>Complete genome sequence of Streptomyces cyanogenus S136, producer of anticancer angucycline landomycin A.</title>
        <authorList>
            <person name="Hrab P."/>
            <person name="Ruckert C."/>
            <person name="Busche T."/>
            <person name="Ostash I."/>
            <person name="Kalinowski J."/>
            <person name="Fedorenko V."/>
            <person name="Yushchuk O."/>
            <person name="Ostash B."/>
        </authorList>
    </citation>
    <scope>NUCLEOTIDE SEQUENCE [LARGE SCALE GENOMIC DNA]</scope>
    <source>
        <strain evidence="2 3">S136</strain>
    </source>
</reference>
<evidence type="ECO:0000313" key="2">
    <source>
        <dbReference type="EMBL" id="QTE01439.1"/>
    </source>
</evidence>
<feature type="domain" description="B12-binding" evidence="1">
    <location>
        <begin position="14"/>
        <end position="152"/>
    </location>
</feature>
<sequence>MKFQFYAHPPDTEGLDVVVTSVASDAHTWNLVYIQLLLEELGHRVINLGGCVPDQLVVDACRARRPDLIVISTVNGHGFVDGKRVVRLLRNYHELYATPIVIGGKLGIAGGEQGHGVRQLLEAGFDAVFEESAGIVSFRDFVQSLPARVMTR</sequence>
<accession>A0ABX7U020</accession>
<dbReference type="RefSeq" id="WP_208034885.1">
    <property type="nucleotide sequence ID" value="NZ_CP071839.1"/>
</dbReference>
<gene>
    <name evidence="2" type="ORF">S1361_29195</name>
</gene>
<protein>
    <submittedName>
        <fullName evidence="2">Methylaspartate mutase subunit S</fullName>
    </submittedName>
</protein>
<dbReference type="InterPro" id="IPR036724">
    <property type="entry name" value="Cobalamin-bd_sf"/>
</dbReference>
<evidence type="ECO:0000313" key="3">
    <source>
        <dbReference type="Proteomes" id="UP000663908"/>
    </source>
</evidence>
<dbReference type="PROSITE" id="PS51332">
    <property type="entry name" value="B12_BINDING"/>
    <property type="match status" value="1"/>
</dbReference>
<dbReference type="CDD" id="cd02065">
    <property type="entry name" value="B12-binding_like"/>
    <property type="match status" value="1"/>
</dbReference>
<dbReference type="Proteomes" id="UP000663908">
    <property type="component" value="Chromosome"/>
</dbReference>
<proteinExistence type="predicted"/>
<dbReference type="Gene3D" id="3.40.50.280">
    <property type="entry name" value="Cobalamin-binding domain"/>
    <property type="match status" value="1"/>
</dbReference>
<dbReference type="SUPFAM" id="SSF52242">
    <property type="entry name" value="Cobalamin (vitamin B12)-binding domain"/>
    <property type="match status" value="1"/>
</dbReference>
<dbReference type="EMBL" id="CP071839">
    <property type="protein sequence ID" value="QTE01439.1"/>
    <property type="molecule type" value="Genomic_DNA"/>
</dbReference>
<keyword evidence="3" id="KW-1185">Reference proteome</keyword>
<name>A0ABX7U020_STRCY</name>
<organism evidence="2 3">
    <name type="scientific">Streptomyces cyanogenus</name>
    <dbReference type="NCBI Taxonomy" id="80860"/>
    <lineage>
        <taxon>Bacteria</taxon>
        <taxon>Bacillati</taxon>
        <taxon>Actinomycetota</taxon>
        <taxon>Actinomycetes</taxon>
        <taxon>Kitasatosporales</taxon>
        <taxon>Streptomycetaceae</taxon>
        <taxon>Streptomyces</taxon>
    </lineage>
</organism>
<dbReference type="Pfam" id="PF02310">
    <property type="entry name" value="B12-binding"/>
    <property type="match status" value="1"/>
</dbReference>